<gene>
    <name evidence="2" type="ORF">QP939_34625</name>
</gene>
<feature type="region of interest" description="Disordered" evidence="1">
    <location>
        <begin position="1"/>
        <end position="42"/>
    </location>
</feature>
<keyword evidence="3" id="KW-1185">Reference proteome</keyword>
<dbReference type="Proteomes" id="UP001227101">
    <property type="component" value="Chromosome"/>
</dbReference>
<dbReference type="RefSeq" id="WP_285450514.1">
    <property type="nucleotide sequence ID" value="NZ_CP127173.1"/>
</dbReference>
<feature type="compositionally biased region" description="Basic and acidic residues" evidence="1">
    <location>
        <begin position="27"/>
        <end position="37"/>
    </location>
</feature>
<proteinExistence type="predicted"/>
<evidence type="ECO:0000313" key="2">
    <source>
        <dbReference type="EMBL" id="WIV53981.1"/>
    </source>
</evidence>
<accession>A0ABY8XEE1</accession>
<protein>
    <submittedName>
        <fullName evidence="2">Uncharacterized protein</fullName>
    </submittedName>
</protein>
<dbReference type="EMBL" id="CP127173">
    <property type="protein sequence ID" value="WIV53981.1"/>
    <property type="molecule type" value="Genomic_DNA"/>
</dbReference>
<evidence type="ECO:0000313" key="3">
    <source>
        <dbReference type="Proteomes" id="UP001227101"/>
    </source>
</evidence>
<sequence length="113" mass="12692">MTAPQEPFRPRRDYLSPSQRPLPPGWQERRHAEDADARPAAGEGCVKIFVPGTMRKWLAVRAHDADAPHADTHETETFHEAVTWAFDQAPVVYLSEPMTGDLTKLSPPPPQVR</sequence>
<reference evidence="2 3" key="1">
    <citation type="submission" date="2023-06" db="EMBL/GenBank/DDBJ databases">
        <authorList>
            <person name="Oyuntsetseg B."/>
            <person name="Kim S.B."/>
        </authorList>
    </citation>
    <scope>NUCLEOTIDE SEQUENCE [LARGE SCALE GENOMIC DNA]</scope>
    <source>
        <strain evidence="2 3">2-2</strain>
    </source>
</reference>
<organism evidence="2 3">
    <name type="scientific">Amycolatopsis nalaikhensis</name>
    <dbReference type="NCBI Taxonomy" id="715472"/>
    <lineage>
        <taxon>Bacteria</taxon>
        <taxon>Bacillati</taxon>
        <taxon>Actinomycetota</taxon>
        <taxon>Actinomycetes</taxon>
        <taxon>Pseudonocardiales</taxon>
        <taxon>Pseudonocardiaceae</taxon>
        <taxon>Amycolatopsis</taxon>
    </lineage>
</organism>
<evidence type="ECO:0000256" key="1">
    <source>
        <dbReference type="SAM" id="MobiDB-lite"/>
    </source>
</evidence>
<name>A0ABY8XEE1_9PSEU</name>